<dbReference type="Proteomes" id="UP000541444">
    <property type="component" value="Unassembled WGS sequence"/>
</dbReference>
<protein>
    <submittedName>
        <fullName evidence="2">Uncharacterized protein</fullName>
    </submittedName>
</protein>
<accession>A0A7J7NQA4</accession>
<reference evidence="2 3" key="1">
    <citation type="journal article" date="2020" name="IScience">
        <title>Genome Sequencing of the Endangered Kingdonia uniflora (Circaeasteraceae, Ranunculales) Reveals Potential Mechanisms of Evolutionary Specialization.</title>
        <authorList>
            <person name="Sun Y."/>
            <person name="Deng T."/>
            <person name="Zhang A."/>
            <person name="Moore M.J."/>
            <person name="Landis J.B."/>
            <person name="Lin N."/>
            <person name="Zhang H."/>
            <person name="Zhang X."/>
            <person name="Huang J."/>
            <person name="Zhang X."/>
            <person name="Sun H."/>
            <person name="Wang H."/>
        </authorList>
    </citation>
    <scope>NUCLEOTIDE SEQUENCE [LARGE SCALE GENOMIC DNA]</scope>
    <source>
        <strain evidence="2">TB1705</strain>
        <tissue evidence="2">Leaf</tissue>
    </source>
</reference>
<keyword evidence="3" id="KW-1185">Reference proteome</keyword>
<dbReference type="OrthoDB" id="1898956at2759"/>
<keyword evidence="1" id="KW-0472">Membrane</keyword>
<sequence length="72" mass="7903">MASPFSSSRYSFAITIGCFITGSSLFGIGAYLSFVNIAPQQARAKARTDYIKQLLQNKLDTQPLPQPTQDQC</sequence>
<dbReference type="EMBL" id="JACGCM010000669">
    <property type="protein sequence ID" value="KAF6169273.1"/>
    <property type="molecule type" value="Genomic_DNA"/>
</dbReference>
<evidence type="ECO:0000313" key="2">
    <source>
        <dbReference type="EMBL" id="KAF6169273.1"/>
    </source>
</evidence>
<comment type="caution">
    <text evidence="2">The sequence shown here is derived from an EMBL/GenBank/DDBJ whole genome shotgun (WGS) entry which is preliminary data.</text>
</comment>
<dbReference type="AlphaFoldDB" id="A0A7J7NQA4"/>
<gene>
    <name evidence="2" type="ORF">GIB67_013703</name>
</gene>
<organism evidence="2 3">
    <name type="scientific">Kingdonia uniflora</name>
    <dbReference type="NCBI Taxonomy" id="39325"/>
    <lineage>
        <taxon>Eukaryota</taxon>
        <taxon>Viridiplantae</taxon>
        <taxon>Streptophyta</taxon>
        <taxon>Embryophyta</taxon>
        <taxon>Tracheophyta</taxon>
        <taxon>Spermatophyta</taxon>
        <taxon>Magnoliopsida</taxon>
        <taxon>Ranunculales</taxon>
        <taxon>Circaeasteraceae</taxon>
        <taxon>Kingdonia</taxon>
    </lineage>
</organism>
<keyword evidence="1" id="KW-1133">Transmembrane helix</keyword>
<name>A0A7J7NQA4_9MAGN</name>
<feature type="transmembrane region" description="Helical" evidence="1">
    <location>
        <begin position="12"/>
        <end position="37"/>
    </location>
</feature>
<evidence type="ECO:0000313" key="3">
    <source>
        <dbReference type="Proteomes" id="UP000541444"/>
    </source>
</evidence>
<proteinExistence type="predicted"/>
<evidence type="ECO:0000256" key="1">
    <source>
        <dbReference type="SAM" id="Phobius"/>
    </source>
</evidence>
<keyword evidence="1" id="KW-0812">Transmembrane</keyword>